<organism evidence="5 6">
    <name type="scientific">Sphaerisporangium album</name>
    <dbReference type="NCBI Taxonomy" id="509200"/>
    <lineage>
        <taxon>Bacteria</taxon>
        <taxon>Bacillati</taxon>
        <taxon>Actinomycetota</taxon>
        <taxon>Actinomycetes</taxon>
        <taxon>Streptosporangiales</taxon>
        <taxon>Streptosporangiaceae</taxon>
        <taxon>Sphaerisporangium</taxon>
    </lineage>
</organism>
<comment type="caution">
    <text evidence="5">The sequence shown here is derived from an EMBL/GenBank/DDBJ whole genome shotgun (WGS) entry which is preliminary data.</text>
</comment>
<dbReference type="PANTHER" id="PTHR45947">
    <property type="entry name" value="SULFOQUINOVOSYL TRANSFERASE SQD2"/>
    <property type="match status" value="1"/>
</dbReference>
<dbReference type="InterPro" id="IPR050194">
    <property type="entry name" value="Glycosyltransferase_grp1"/>
</dbReference>
<dbReference type="EMBL" id="QOIL01000006">
    <property type="protein sequence ID" value="RCG30985.1"/>
    <property type="molecule type" value="Genomic_DNA"/>
</dbReference>
<feature type="domain" description="Glycosyltransferase subfamily 4-like N-terminal" evidence="4">
    <location>
        <begin position="36"/>
        <end position="195"/>
    </location>
</feature>
<protein>
    <submittedName>
        <fullName evidence="5">Glycosyltransferase</fullName>
    </submittedName>
</protein>
<evidence type="ECO:0000259" key="4">
    <source>
        <dbReference type="Pfam" id="PF13439"/>
    </source>
</evidence>
<name>A0A367FMY0_9ACTN</name>
<dbReference type="Gene3D" id="3.40.50.2000">
    <property type="entry name" value="Glycogen Phosphorylase B"/>
    <property type="match status" value="2"/>
</dbReference>
<evidence type="ECO:0000313" key="5">
    <source>
        <dbReference type="EMBL" id="RCG30985.1"/>
    </source>
</evidence>
<dbReference type="CDD" id="cd03801">
    <property type="entry name" value="GT4_PimA-like"/>
    <property type="match status" value="1"/>
</dbReference>
<feature type="domain" description="Glycosyl transferase family 1" evidence="3">
    <location>
        <begin position="215"/>
        <end position="355"/>
    </location>
</feature>
<dbReference type="OrthoDB" id="9792269at2"/>
<evidence type="ECO:0000256" key="1">
    <source>
        <dbReference type="ARBA" id="ARBA00022676"/>
    </source>
</evidence>
<dbReference type="SUPFAM" id="SSF53756">
    <property type="entry name" value="UDP-Glycosyltransferase/glycogen phosphorylase"/>
    <property type="match status" value="1"/>
</dbReference>
<dbReference type="Pfam" id="PF13439">
    <property type="entry name" value="Glyco_transf_4"/>
    <property type="match status" value="1"/>
</dbReference>
<dbReference type="InterPro" id="IPR001296">
    <property type="entry name" value="Glyco_trans_1"/>
</dbReference>
<dbReference type="GO" id="GO:1901137">
    <property type="term" value="P:carbohydrate derivative biosynthetic process"/>
    <property type="evidence" value="ECO:0007669"/>
    <property type="project" value="UniProtKB-ARBA"/>
</dbReference>
<keyword evidence="1" id="KW-0328">Glycosyltransferase</keyword>
<reference evidence="5 6" key="1">
    <citation type="submission" date="2018-06" db="EMBL/GenBank/DDBJ databases">
        <title>Sphaerisporangium craniellae sp. nov., isolated from a marine sponge in the South China Sea.</title>
        <authorList>
            <person name="Li L."/>
        </authorList>
    </citation>
    <scope>NUCLEOTIDE SEQUENCE [LARGE SCALE GENOMIC DNA]</scope>
    <source>
        <strain evidence="5 6">CCTCC AA 208026</strain>
    </source>
</reference>
<accession>A0A367FMY0</accession>
<dbReference type="RefSeq" id="WP_114029118.1">
    <property type="nucleotide sequence ID" value="NZ_QOIL01000006.1"/>
</dbReference>
<proteinExistence type="predicted"/>
<keyword evidence="2 5" id="KW-0808">Transferase</keyword>
<evidence type="ECO:0000256" key="2">
    <source>
        <dbReference type="ARBA" id="ARBA00022679"/>
    </source>
</evidence>
<evidence type="ECO:0000313" key="6">
    <source>
        <dbReference type="Proteomes" id="UP000253094"/>
    </source>
</evidence>
<dbReference type="Proteomes" id="UP000253094">
    <property type="component" value="Unassembled WGS sequence"/>
</dbReference>
<sequence length="397" mass="43522">MPAAETSGSIAHSPASADRRVLRIAMIGQRGIPATFGGIEHHVAHLGRRLAARGHEVTVYCRNNYVLERPATVDGVRLRHLPTLGTKHFDALAHSLVSTMAALADGHDILHYHALGPGLFAPLPRYLSRARVVQTIHGRDDRRQKWGGAAKAVLRSARWLSERVPDAVIGVSREIADEYARLRAHPTVHIANGVERPVSAVSVAPVLERGLAPGRYVLFVGRLVPEKAIDLLIRAFRDVPGDMRLAIVGGSSYTDEYVQELHALAAGDPRVRMLGYLYGEDLASLYRHAAVYVQPSHLEGLPLALLEASSYGLPTIASSLGCHREVIEEEGPGGRLFREGDHEHLRDVLVRVLSSLDAERGSARTRAEDVLARYSWDVATDRTESLYRSLVAAPERR</sequence>
<dbReference type="AlphaFoldDB" id="A0A367FMY0"/>
<dbReference type="PANTHER" id="PTHR45947:SF3">
    <property type="entry name" value="SULFOQUINOVOSYL TRANSFERASE SQD2"/>
    <property type="match status" value="1"/>
</dbReference>
<keyword evidence="6" id="KW-1185">Reference proteome</keyword>
<gene>
    <name evidence="5" type="ORF">DQ384_13630</name>
</gene>
<dbReference type="GO" id="GO:0016757">
    <property type="term" value="F:glycosyltransferase activity"/>
    <property type="evidence" value="ECO:0007669"/>
    <property type="project" value="UniProtKB-KW"/>
</dbReference>
<dbReference type="InterPro" id="IPR028098">
    <property type="entry name" value="Glyco_trans_4-like_N"/>
</dbReference>
<dbReference type="Pfam" id="PF00534">
    <property type="entry name" value="Glycos_transf_1"/>
    <property type="match status" value="1"/>
</dbReference>
<evidence type="ECO:0000259" key="3">
    <source>
        <dbReference type="Pfam" id="PF00534"/>
    </source>
</evidence>